<evidence type="ECO:0000256" key="2">
    <source>
        <dbReference type="ARBA" id="ARBA00022448"/>
    </source>
</evidence>
<dbReference type="Gene3D" id="1.10.3720.10">
    <property type="entry name" value="MetI-like"/>
    <property type="match status" value="2"/>
</dbReference>
<keyword evidence="3" id="KW-1003">Cell membrane</keyword>
<dbReference type="Proteomes" id="UP000003900">
    <property type="component" value="Unassembled WGS sequence"/>
</dbReference>
<keyword evidence="6 8" id="KW-1133">Transmembrane helix</keyword>
<keyword evidence="2 8" id="KW-0813">Transport</keyword>
<protein>
    <submittedName>
        <fullName evidence="10">Iron ABC transporter permease</fullName>
    </submittedName>
</protein>
<organism evidence="10 11">
    <name type="scientific">Paenibacillus dendritiformis C454</name>
    <dbReference type="NCBI Taxonomy" id="1131935"/>
    <lineage>
        <taxon>Bacteria</taxon>
        <taxon>Bacillati</taxon>
        <taxon>Bacillota</taxon>
        <taxon>Bacilli</taxon>
        <taxon>Bacillales</taxon>
        <taxon>Paenibacillaceae</taxon>
        <taxon>Paenibacillus</taxon>
    </lineage>
</organism>
<dbReference type="PANTHER" id="PTHR43357">
    <property type="entry name" value="INNER MEMBRANE ABC TRANSPORTER PERMEASE PROTEIN YDCV"/>
    <property type="match status" value="1"/>
</dbReference>
<evidence type="ECO:0000256" key="4">
    <source>
        <dbReference type="ARBA" id="ARBA00022519"/>
    </source>
</evidence>
<keyword evidence="5 8" id="KW-0812">Transmembrane</keyword>
<evidence type="ECO:0000256" key="3">
    <source>
        <dbReference type="ARBA" id="ARBA00022475"/>
    </source>
</evidence>
<dbReference type="STRING" id="1131935.PDENDC454_26553"/>
<dbReference type="InterPro" id="IPR000515">
    <property type="entry name" value="MetI-like"/>
</dbReference>
<feature type="transmembrane region" description="Helical" evidence="8">
    <location>
        <begin position="360"/>
        <end position="382"/>
    </location>
</feature>
<dbReference type="SUPFAM" id="SSF161098">
    <property type="entry name" value="MetI-like"/>
    <property type="match status" value="2"/>
</dbReference>
<dbReference type="Pfam" id="PF00528">
    <property type="entry name" value="BPD_transp_1"/>
    <property type="match status" value="2"/>
</dbReference>
<evidence type="ECO:0000313" key="10">
    <source>
        <dbReference type="EMBL" id="EHQ59198.1"/>
    </source>
</evidence>
<dbReference type="CDD" id="cd06261">
    <property type="entry name" value="TM_PBP2"/>
    <property type="match status" value="2"/>
</dbReference>
<dbReference type="PATRIC" id="fig|1131935.3.peg.5493"/>
<feature type="domain" description="ABC transmembrane type-1" evidence="9">
    <location>
        <begin position="356"/>
        <end position="546"/>
    </location>
</feature>
<keyword evidence="11" id="KW-1185">Reference proteome</keyword>
<feature type="transmembrane region" description="Helical" evidence="8">
    <location>
        <begin position="419"/>
        <end position="435"/>
    </location>
</feature>
<dbReference type="AlphaFoldDB" id="H3SP02"/>
<dbReference type="GO" id="GO:0005886">
    <property type="term" value="C:plasma membrane"/>
    <property type="evidence" value="ECO:0007669"/>
    <property type="project" value="UniProtKB-SubCell"/>
</dbReference>
<dbReference type="PANTHER" id="PTHR43357:SF3">
    <property type="entry name" value="FE(3+)-TRANSPORT SYSTEM PERMEASE PROTEIN FBPB 2"/>
    <property type="match status" value="1"/>
</dbReference>
<evidence type="ECO:0000256" key="1">
    <source>
        <dbReference type="ARBA" id="ARBA00004429"/>
    </source>
</evidence>
<feature type="transmembrane region" description="Helical" evidence="8">
    <location>
        <begin position="63"/>
        <end position="91"/>
    </location>
</feature>
<feature type="domain" description="ABC transmembrane type-1" evidence="9">
    <location>
        <begin position="68"/>
        <end position="273"/>
    </location>
</feature>
<reference evidence="10 11" key="1">
    <citation type="journal article" date="2012" name="J. Bacteriol.">
        <title>Genome Sequence of the Pattern-Forming Social Bacterium Paenibacillus dendritiformis C454 Chiral Morphotype.</title>
        <authorList>
            <person name="Sirota-Madi A."/>
            <person name="Olender T."/>
            <person name="Helman Y."/>
            <person name="Brainis I."/>
            <person name="Finkelshtein A."/>
            <person name="Roth D."/>
            <person name="Hagai E."/>
            <person name="Leshkowitz D."/>
            <person name="Brodsky L."/>
            <person name="Galatenko V."/>
            <person name="Nikolaev V."/>
            <person name="Gutnick D.L."/>
            <person name="Lancet D."/>
            <person name="Ben-Jacob E."/>
        </authorList>
    </citation>
    <scope>NUCLEOTIDE SEQUENCE [LARGE SCALE GENOMIC DNA]</scope>
    <source>
        <strain evidence="10 11">C454</strain>
    </source>
</reference>
<accession>H3SP02</accession>
<feature type="transmembrane region" description="Helical" evidence="8">
    <location>
        <begin position="525"/>
        <end position="547"/>
    </location>
</feature>
<dbReference type="GO" id="GO:0055085">
    <property type="term" value="P:transmembrane transport"/>
    <property type="evidence" value="ECO:0007669"/>
    <property type="project" value="InterPro"/>
</dbReference>
<dbReference type="PROSITE" id="PS50928">
    <property type="entry name" value="ABC_TM1"/>
    <property type="match status" value="2"/>
</dbReference>
<comment type="subcellular location">
    <subcellularLocation>
        <location evidence="1">Cell inner membrane</location>
        <topology evidence="1">Multi-pass membrane protein</topology>
    </subcellularLocation>
    <subcellularLocation>
        <location evidence="8">Cell membrane</location>
        <topology evidence="8">Multi-pass membrane protein</topology>
    </subcellularLocation>
</comment>
<feature type="transmembrane region" description="Helical" evidence="8">
    <location>
        <begin position="483"/>
        <end position="505"/>
    </location>
</feature>
<evidence type="ECO:0000256" key="6">
    <source>
        <dbReference type="ARBA" id="ARBA00022989"/>
    </source>
</evidence>
<comment type="caution">
    <text evidence="10">The sequence shown here is derived from an EMBL/GenBank/DDBJ whole genome shotgun (WGS) entry which is preliminary data.</text>
</comment>
<keyword evidence="4" id="KW-0997">Cell inner membrane</keyword>
<evidence type="ECO:0000259" key="9">
    <source>
        <dbReference type="PROSITE" id="PS50928"/>
    </source>
</evidence>
<dbReference type="EMBL" id="AHKH01000173">
    <property type="protein sequence ID" value="EHQ59198.1"/>
    <property type="molecule type" value="Genomic_DNA"/>
</dbReference>
<feature type="transmembrane region" description="Helical" evidence="8">
    <location>
        <begin position="254"/>
        <end position="280"/>
    </location>
</feature>
<dbReference type="InterPro" id="IPR035906">
    <property type="entry name" value="MetI-like_sf"/>
</dbReference>
<evidence type="ECO:0000256" key="7">
    <source>
        <dbReference type="ARBA" id="ARBA00023136"/>
    </source>
</evidence>
<gene>
    <name evidence="10" type="ORF">PDENDC454_26553</name>
</gene>
<feature type="transmembrane region" description="Helical" evidence="8">
    <location>
        <begin position="148"/>
        <end position="170"/>
    </location>
</feature>
<keyword evidence="7 8" id="KW-0472">Membrane</keyword>
<feature type="transmembrane region" description="Helical" evidence="8">
    <location>
        <begin position="199"/>
        <end position="221"/>
    </location>
</feature>
<feature type="transmembrane region" description="Helical" evidence="8">
    <location>
        <begin position="301"/>
        <end position="328"/>
    </location>
</feature>
<evidence type="ECO:0000256" key="8">
    <source>
        <dbReference type="RuleBase" id="RU363032"/>
    </source>
</evidence>
<proteinExistence type="inferred from homology"/>
<name>H3SP02_9BACL</name>
<evidence type="ECO:0000256" key="5">
    <source>
        <dbReference type="ARBA" id="ARBA00022692"/>
    </source>
</evidence>
<comment type="similarity">
    <text evidence="8">Belongs to the binding-protein-dependent transport system permease family.</text>
</comment>
<feature type="transmembrane region" description="Helical" evidence="8">
    <location>
        <begin position="394"/>
        <end position="413"/>
    </location>
</feature>
<feature type="transmembrane region" description="Helical" evidence="8">
    <location>
        <begin position="103"/>
        <end position="124"/>
    </location>
</feature>
<sequence length="557" mass="61535">MANMAANKKRIFSVWNISSILILAVFLLFILFPLVLVLKKSIFDPYTGELTLSYFSKFFERKFYWITLVNSFKVTLVTTALSVAIGLPIAYVMRKVKIRGSKYLQILIIISYLSPPFIGAYAWIQLLGRNGVITQFINDLFHVQLNGIYGFPGIVLVMTLQSFPLIYIYISGALQNLDNSLNEAAESLGYSAVQRVFKIIVPLIMPTVLASALLVFMRVIADFGTPMLIGEGFRTMPVLIYTQFMSEVGGDDGFAAALCVLIILLTICLFMVQRILARYYSYSMSALKPMVPEQSKGMKNIIAHGAVYFTVLLAILPQCVVIFTSFLATRGGQVFTSGFSLNSYRDILFNKDTSVIFNTYLIGIAAILIIVVCGIMISYLTVRKRNALTSTLDTISMFPFIIPGSVLGIAFLFAFSQSPLLLSGTMFIMIMAFAIRRMPYTIRSSTAIISQISPSIEEAAISLGASETKAFTRVIVPMMMPGVIAGAIMSWITVISELSASIILYTSKTQTLTVSVYTEVIRGNYGNASAYSTLLTLTSILSLFLFFKLTGKKDISV</sequence>
<evidence type="ECO:0000313" key="11">
    <source>
        <dbReference type="Proteomes" id="UP000003900"/>
    </source>
</evidence>
<feature type="transmembrane region" description="Helical" evidence="8">
    <location>
        <begin position="12"/>
        <end position="36"/>
    </location>
</feature>